<dbReference type="InterPro" id="IPR028081">
    <property type="entry name" value="Leu-bd"/>
</dbReference>
<dbReference type="InterPro" id="IPR051010">
    <property type="entry name" value="BCAA_transport"/>
</dbReference>
<dbReference type="Proteomes" id="UP000831768">
    <property type="component" value="Plasmid unnamed3"/>
</dbReference>
<evidence type="ECO:0000259" key="2">
    <source>
        <dbReference type="Pfam" id="PF13458"/>
    </source>
</evidence>
<evidence type="ECO:0000313" key="3">
    <source>
        <dbReference type="EMBL" id="UPM45188.1"/>
    </source>
</evidence>
<dbReference type="GeneID" id="71929916"/>
<dbReference type="EMBL" id="CP096022">
    <property type="protein sequence ID" value="UPM45188.1"/>
    <property type="molecule type" value="Genomic_DNA"/>
</dbReference>
<organism evidence="3 4">
    <name type="scientific">Halocatena salina</name>
    <dbReference type="NCBI Taxonomy" id="2934340"/>
    <lineage>
        <taxon>Archaea</taxon>
        <taxon>Methanobacteriati</taxon>
        <taxon>Methanobacteriota</taxon>
        <taxon>Stenosarchaea group</taxon>
        <taxon>Halobacteria</taxon>
        <taxon>Halobacteriales</taxon>
        <taxon>Natronomonadaceae</taxon>
        <taxon>Halocatena</taxon>
    </lineage>
</organism>
<dbReference type="PANTHER" id="PTHR30483:SF37">
    <property type="entry name" value="ABC TRANSPORTER SUBSTRATE-BINDING PROTEIN"/>
    <property type="match status" value="1"/>
</dbReference>
<keyword evidence="4" id="KW-1185">Reference proteome</keyword>
<evidence type="ECO:0000313" key="4">
    <source>
        <dbReference type="Proteomes" id="UP000831768"/>
    </source>
</evidence>
<dbReference type="CDD" id="cd06338">
    <property type="entry name" value="PBP1_ABC_ligand_binding-like"/>
    <property type="match status" value="1"/>
</dbReference>
<keyword evidence="1" id="KW-0732">Signal</keyword>
<proteinExistence type="predicted"/>
<name>A0A8U0A9P6_9EURY</name>
<keyword evidence="3" id="KW-0614">Plasmid</keyword>
<sequence>MIPDCVTVGLPVSQSGQFSHQGKQTLAGVKRWIRWANHRGGIRLDDDLQLPLKLVHHDDESDPVATKCLTRRLIRDDDVDILLGPYSSRLTRAVAPVAETHEIVLWNHSGATNALYDERSQWLVSVLTPASRYFHGILDLIKREDQSASQVTVCWSNSGSFGRTVAAGAIAHARTVGFTVGTTHRWDPPLDDVTSIVDSIQNETPDLVLAAGSFKDDVRFVRAVETGGCRVKAIGVVAAGISAFGEQLDETANGVFGPSQWELVLGESPDYGPSPADVVELFEDASVETVEYPAMQAFATGLIVERCLTTGAAFDATTGTIDQRRLRTTAEKSDFTTFYGRFRIDAETGKQIGHTPVVVQWQGNEKHVVWPEQRQHVEPRYPIHPDR</sequence>
<feature type="domain" description="Leucine-binding protein" evidence="2">
    <location>
        <begin position="6"/>
        <end position="362"/>
    </location>
</feature>
<dbReference type="Pfam" id="PF13458">
    <property type="entry name" value="Peripla_BP_6"/>
    <property type="match status" value="1"/>
</dbReference>
<dbReference type="PANTHER" id="PTHR30483">
    <property type="entry name" value="LEUCINE-SPECIFIC-BINDING PROTEIN"/>
    <property type="match status" value="1"/>
</dbReference>
<dbReference type="Gene3D" id="3.40.50.2300">
    <property type="match status" value="2"/>
</dbReference>
<reference evidence="3" key="1">
    <citation type="submission" date="2022-04" db="EMBL/GenBank/DDBJ databases">
        <title>Halocatena sp. nov., isolated from a salt lake.</title>
        <authorList>
            <person name="Cui H.-L."/>
        </authorList>
    </citation>
    <scope>NUCLEOTIDE SEQUENCE</scope>
    <source>
        <strain evidence="3">AD-1</strain>
        <plasmid evidence="3">unnamed3</plasmid>
    </source>
</reference>
<evidence type="ECO:0000256" key="1">
    <source>
        <dbReference type="ARBA" id="ARBA00022729"/>
    </source>
</evidence>
<dbReference type="KEGG" id="haad:MW046_17675"/>
<protein>
    <submittedName>
        <fullName evidence="3">Amino acid ABC transporter substrate-binding protein</fullName>
    </submittedName>
</protein>
<dbReference type="AlphaFoldDB" id="A0A8U0A9P6"/>
<dbReference type="InterPro" id="IPR028082">
    <property type="entry name" value="Peripla_BP_I"/>
</dbReference>
<dbReference type="RefSeq" id="WP_247995842.1">
    <property type="nucleotide sequence ID" value="NZ_CP096022.1"/>
</dbReference>
<geneLocation type="plasmid" evidence="3 4">
    <name>unnamed3</name>
</geneLocation>
<accession>A0A8U0A9P6</accession>
<dbReference type="SUPFAM" id="SSF53822">
    <property type="entry name" value="Periplasmic binding protein-like I"/>
    <property type="match status" value="1"/>
</dbReference>
<gene>
    <name evidence="3" type="ORF">MW046_17675</name>
</gene>